<sequence length="323" mass="36192">MDLSNNYIGSFTYKSSGRGHASDLSNDPKLNFVVATSQQRLLKGISGMVWQGKSSQVILWKKSNVNDEFRKAKTKTVGVMIHVKSACYANQTLSSFNLSSTKSIIDDLNLVQQRFVNQLPLIITVLGLIGFIGNLFTFLQPKLRNNSFCIYTLTASFADIINLFVNLFPQYLDPTSGNLLSNISDRFTCKLKLFLLGFFPQLPLDLLIMSLIDRYACTFGPTSRISRLLRLKTVPWMIFITIIITGIISLFSPLLYDVIPGYGCTSTHPTISAVGYITINGIITPMIMLILLLLTYRNFLRRRQRVVSTSVDVVDPLSSMCLL</sequence>
<feature type="domain" description="G-protein coupled receptors family 1 profile" evidence="6">
    <location>
        <begin position="130"/>
        <end position="323"/>
    </location>
</feature>
<evidence type="ECO:0000313" key="8">
    <source>
        <dbReference type="Proteomes" id="UP000663852"/>
    </source>
</evidence>
<protein>
    <recommendedName>
        <fullName evidence="6">G-protein coupled receptors family 1 profile domain-containing protein</fullName>
    </recommendedName>
</protein>
<keyword evidence="2 5" id="KW-0812">Transmembrane</keyword>
<feature type="transmembrane region" description="Helical" evidence="5">
    <location>
        <begin position="148"/>
        <end position="171"/>
    </location>
</feature>
<evidence type="ECO:0000256" key="3">
    <source>
        <dbReference type="ARBA" id="ARBA00022989"/>
    </source>
</evidence>
<dbReference type="SUPFAM" id="SSF81321">
    <property type="entry name" value="Family A G protein-coupled receptor-like"/>
    <property type="match status" value="1"/>
</dbReference>
<dbReference type="GO" id="GO:0016020">
    <property type="term" value="C:membrane"/>
    <property type="evidence" value="ECO:0007669"/>
    <property type="project" value="UniProtKB-SubCell"/>
</dbReference>
<organism evidence="7 8">
    <name type="scientific">Adineta ricciae</name>
    <name type="common">Rotifer</name>
    <dbReference type="NCBI Taxonomy" id="249248"/>
    <lineage>
        <taxon>Eukaryota</taxon>
        <taxon>Metazoa</taxon>
        <taxon>Spiralia</taxon>
        <taxon>Gnathifera</taxon>
        <taxon>Rotifera</taxon>
        <taxon>Eurotatoria</taxon>
        <taxon>Bdelloidea</taxon>
        <taxon>Adinetida</taxon>
        <taxon>Adinetidae</taxon>
        <taxon>Adineta</taxon>
    </lineage>
</organism>
<keyword evidence="3 5" id="KW-1133">Transmembrane helix</keyword>
<dbReference type="EMBL" id="CAJNOJ010000753">
    <property type="protein sequence ID" value="CAF1518921.1"/>
    <property type="molecule type" value="Genomic_DNA"/>
</dbReference>
<comment type="subcellular location">
    <subcellularLocation>
        <location evidence="1">Membrane</location>
    </subcellularLocation>
</comment>
<evidence type="ECO:0000256" key="2">
    <source>
        <dbReference type="ARBA" id="ARBA00022692"/>
    </source>
</evidence>
<accession>A0A815UPJ5</accession>
<evidence type="ECO:0000313" key="7">
    <source>
        <dbReference type="EMBL" id="CAF1518921.1"/>
    </source>
</evidence>
<feature type="transmembrane region" description="Helical" evidence="5">
    <location>
        <begin position="276"/>
        <end position="296"/>
    </location>
</feature>
<evidence type="ECO:0000256" key="5">
    <source>
        <dbReference type="SAM" id="Phobius"/>
    </source>
</evidence>
<evidence type="ECO:0000256" key="1">
    <source>
        <dbReference type="ARBA" id="ARBA00004370"/>
    </source>
</evidence>
<dbReference type="Gene3D" id="1.20.1070.10">
    <property type="entry name" value="Rhodopsin 7-helix transmembrane proteins"/>
    <property type="match status" value="1"/>
</dbReference>
<gene>
    <name evidence="7" type="ORF">EDS130_LOCUS43743</name>
</gene>
<evidence type="ECO:0000256" key="4">
    <source>
        <dbReference type="ARBA" id="ARBA00023136"/>
    </source>
</evidence>
<feature type="transmembrane region" description="Helical" evidence="5">
    <location>
        <begin position="119"/>
        <end position="139"/>
    </location>
</feature>
<evidence type="ECO:0000259" key="6">
    <source>
        <dbReference type="PROSITE" id="PS50262"/>
    </source>
</evidence>
<name>A0A815UPJ5_ADIRI</name>
<dbReference type="PROSITE" id="PS50262">
    <property type="entry name" value="G_PROTEIN_RECEP_F1_2"/>
    <property type="match status" value="1"/>
</dbReference>
<proteinExistence type="predicted"/>
<comment type="caution">
    <text evidence="7">The sequence shown here is derived from an EMBL/GenBank/DDBJ whole genome shotgun (WGS) entry which is preliminary data.</text>
</comment>
<dbReference type="Proteomes" id="UP000663852">
    <property type="component" value="Unassembled WGS sequence"/>
</dbReference>
<dbReference type="AlphaFoldDB" id="A0A815UPJ5"/>
<dbReference type="InterPro" id="IPR017452">
    <property type="entry name" value="GPCR_Rhodpsn_7TM"/>
</dbReference>
<keyword evidence="4 5" id="KW-0472">Membrane</keyword>
<reference evidence="7" key="1">
    <citation type="submission" date="2021-02" db="EMBL/GenBank/DDBJ databases">
        <authorList>
            <person name="Nowell W R."/>
        </authorList>
    </citation>
    <scope>NUCLEOTIDE SEQUENCE</scope>
</reference>
<feature type="transmembrane region" description="Helical" evidence="5">
    <location>
        <begin position="233"/>
        <end position="256"/>
    </location>
</feature>